<feature type="chain" id="PRO_5034047809" description="Yeast cell wall synthesis Kre9/Knh1-like N-terminal domain-containing protein" evidence="2">
    <location>
        <begin position="21"/>
        <end position="122"/>
    </location>
</feature>
<dbReference type="EMBL" id="JAFIQS010000003">
    <property type="protein sequence ID" value="KAG5171839.1"/>
    <property type="molecule type" value="Genomic_DNA"/>
</dbReference>
<proteinExistence type="predicted"/>
<comment type="caution">
    <text evidence="4">The sequence shown here is derived from an EMBL/GenBank/DDBJ whole genome shotgun (WGS) entry which is preliminary data.</text>
</comment>
<feature type="domain" description="Yeast cell wall synthesis Kre9/Knh1-like N-terminal" evidence="3">
    <location>
        <begin position="40"/>
        <end position="120"/>
    </location>
</feature>
<keyword evidence="1 2" id="KW-0732">Signal</keyword>
<name>A0A8H7Y6G6_PSICU</name>
<evidence type="ECO:0000313" key="4">
    <source>
        <dbReference type="EMBL" id="KAG5171839.1"/>
    </source>
</evidence>
<evidence type="ECO:0000256" key="1">
    <source>
        <dbReference type="ARBA" id="ARBA00022729"/>
    </source>
</evidence>
<evidence type="ECO:0000259" key="3">
    <source>
        <dbReference type="Pfam" id="PF10342"/>
    </source>
</evidence>
<reference evidence="4" key="1">
    <citation type="submission" date="2021-02" db="EMBL/GenBank/DDBJ databases">
        <title>Psilocybe cubensis genome.</title>
        <authorList>
            <person name="Mckernan K.J."/>
            <person name="Crawford S."/>
            <person name="Trippe A."/>
            <person name="Kane L.T."/>
            <person name="Mclaughlin S."/>
        </authorList>
    </citation>
    <scope>NUCLEOTIDE SEQUENCE [LARGE SCALE GENOMIC DNA]</scope>
    <source>
        <strain evidence="4">MGC-MH-2018</strain>
    </source>
</reference>
<evidence type="ECO:0000256" key="2">
    <source>
        <dbReference type="SAM" id="SignalP"/>
    </source>
</evidence>
<gene>
    <name evidence="4" type="ORF">JR316_003928</name>
</gene>
<accession>A0A8H7Y6G6</accession>
<dbReference type="Pfam" id="PF10342">
    <property type="entry name" value="Kre9_KNH"/>
    <property type="match status" value="1"/>
</dbReference>
<feature type="signal peptide" evidence="2">
    <location>
        <begin position="1"/>
        <end position="20"/>
    </location>
</feature>
<organism evidence="4">
    <name type="scientific">Psilocybe cubensis</name>
    <name type="common">Psychedelic mushroom</name>
    <name type="synonym">Stropharia cubensis</name>
    <dbReference type="NCBI Taxonomy" id="181762"/>
    <lineage>
        <taxon>Eukaryota</taxon>
        <taxon>Fungi</taxon>
        <taxon>Dikarya</taxon>
        <taxon>Basidiomycota</taxon>
        <taxon>Agaricomycotina</taxon>
        <taxon>Agaricomycetes</taxon>
        <taxon>Agaricomycetidae</taxon>
        <taxon>Agaricales</taxon>
        <taxon>Agaricineae</taxon>
        <taxon>Strophariaceae</taxon>
        <taxon>Psilocybe</taxon>
    </lineage>
</organism>
<dbReference type="InterPro" id="IPR018466">
    <property type="entry name" value="Kre9/Knh1-like_N"/>
</dbReference>
<sequence length="122" mass="13264">MFSFITFFTTLFFFAFVVQASPVDLVDRAKLDVFVPVILKPDSRTTWTIGRTAIVSWDTTNAPKSISNGASVYLNGYGTIASGFSLRDGNVTVTVPSVPQGPYFITLFGDSGNYSPVFTISN</sequence>
<dbReference type="AlphaFoldDB" id="A0A8H7Y6G6"/>
<protein>
    <recommendedName>
        <fullName evidence="3">Yeast cell wall synthesis Kre9/Knh1-like N-terminal domain-containing protein</fullName>
    </recommendedName>
</protein>